<evidence type="ECO:0000256" key="2">
    <source>
        <dbReference type="ARBA" id="ARBA00009959"/>
    </source>
</evidence>
<dbReference type="GO" id="GO:0016787">
    <property type="term" value="F:hydrolase activity"/>
    <property type="evidence" value="ECO:0007669"/>
    <property type="project" value="UniProtKB-KW"/>
</dbReference>
<dbReference type="Pfam" id="PF09827">
    <property type="entry name" value="CRISPR_Cas2"/>
    <property type="match status" value="1"/>
</dbReference>
<evidence type="ECO:0000256" key="9">
    <source>
        <dbReference type="HAMAP-Rule" id="MF_01471"/>
    </source>
</evidence>
<keyword evidence="8 9" id="KW-0051">Antiviral defense</keyword>
<evidence type="ECO:0000313" key="10">
    <source>
        <dbReference type="EMBL" id="TWI65760.1"/>
    </source>
</evidence>
<keyword evidence="7 9" id="KW-0460">Magnesium</keyword>
<evidence type="ECO:0000256" key="8">
    <source>
        <dbReference type="ARBA" id="ARBA00023118"/>
    </source>
</evidence>
<keyword evidence="3 9" id="KW-0540">Nuclease</keyword>
<dbReference type="Proteomes" id="UP000318307">
    <property type="component" value="Unassembled WGS sequence"/>
</dbReference>
<dbReference type="OrthoDB" id="9798176at2"/>
<feature type="binding site" evidence="9">
    <location>
        <position position="12"/>
    </location>
    <ligand>
        <name>Mg(2+)</name>
        <dbReference type="ChEBI" id="CHEBI:18420"/>
        <note>catalytic</note>
    </ligand>
</feature>
<evidence type="ECO:0000313" key="11">
    <source>
        <dbReference type="Proteomes" id="UP000318307"/>
    </source>
</evidence>
<dbReference type="AlphaFoldDB" id="A0A562RBH3"/>
<keyword evidence="11" id="KW-1185">Reference proteome</keyword>
<evidence type="ECO:0000256" key="7">
    <source>
        <dbReference type="ARBA" id="ARBA00022842"/>
    </source>
</evidence>
<reference evidence="10 11" key="1">
    <citation type="submission" date="2019-07" db="EMBL/GenBank/DDBJ databases">
        <title>Genome sequencing of 100 strains of the haloalkaliphilic chemolithoautotrophic sulfur-oxidizing bacterium Thioalkalivibrio.</title>
        <authorList>
            <person name="Muyzer G."/>
        </authorList>
    </citation>
    <scope>NUCLEOTIDE SEQUENCE [LARGE SCALE GENOMIC DNA]</scope>
    <source>
        <strain evidence="10 11">ASO4-4</strain>
    </source>
</reference>
<sequence>MATEHLYLVTYDVSDPKRLRRVFRTLRGYGDWVQFSVFQCRLGPLRHRRLITELSSLIHQKEDQVLIFPLGPVKSTPVRVASIGRAFEPISREPVII</sequence>
<keyword evidence="4 9" id="KW-0479">Metal-binding</keyword>
<protein>
    <recommendedName>
        <fullName evidence="9">CRISPR-associated endoribonuclease Cas2</fullName>
        <ecNumber evidence="9">3.1.-.-</ecNumber>
    </recommendedName>
</protein>
<dbReference type="CDD" id="cd09725">
    <property type="entry name" value="Cas2_I_II_III"/>
    <property type="match status" value="1"/>
</dbReference>
<comment type="cofactor">
    <cofactor evidence="1 9">
        <name>Mg(2+)</name>
        <dbReference type="ChEBI" id="CHEBI:18420"/>
    </cofactor>
</comment>
<comment type="similarity">
    <text evidence="2 9">Belongs to the CRISPR-associated endoribonuclease Cas2 protein family.</text>
</comment>
<dbReference type="GO" id="GO:0046872">
    <property type="term" value="F:metal ion binding"/>
    <property type="evidence" value="ECO:0007669"/>
    <property type="project" value="UniProtKB-UniRule"/>
</dbReference>
<proteinExistence type="inferred from homology"/>
<dbReference type="PANTHER" id="PTHR34405">
    <property type="entry name" value="CRISPR-ASSOCIATED ENDORIBONUCLEASE CAS2"/>
    <property type="match status" value="1"/>
</dbReference>
<dbReference type="InterPro" id="IPR021127">
    <property type="entry name" value="CRISPR_associated_Cas2"/>
</dbReference>
<evidence type="ECO:0000256" key="4">
    <source>
        <dbReference type="ARBA" id="ARBA00022723"/>
    </source>
</evidence>
<dbReference type="InterPro" id="IPR019199">
    <property type="entry name" value="Virulence_VapD/CRISPR_Cas2"/>
</dbReference>
<accession>A0A562RBH3</accession>
<keyword evidence="6 9" id="KW-0378">Hydrolase</keyword>
<dbReference type="GO" id="GO:0043571">
    <property type="term" value="P:maintenance of CRISPR repeat elements"/>
    <property type="evidence" value="ECO:0007669"/>
    <property type="project" value="UniProtKB-UniRule"/>
</dbReference>
<evidence type="ECO:0000256" key="3">
    <source>
        <dbReference type="ARBA" id="ARBA00022722"/>
    </source>
</evidence>
<organism evidence="10 11">
    <name type="scientific">Desulfobotulus alkaliphilus</name>
    <dbReference type="NCBI Taxonomy" id="622671"/>
    <lineage>
        <taxon>Bacteria</taxon>
        <taxon>Pseudomonadati</taxon>
        <taxon>Thermodesulfobacteriota</taxon>
        <taxon>Desulfobacteria</taxon>
        <taxon>Desulfobacterales</taxon>
        <taxon>Desulfobacteraceae</taxon>
        <taxon>Desulfobotulus</taxon>
    </lineage>
</organism>
<dbReference type="GO" id="GO:0051607">
    <property type="term" value="P:defense response to virus"/>
    <property type="evidence" value="ECO:0007669"/>
    <property type="project" value="UniProtKB-UniRule"/>
</dbReference>
<dbReference type="NCBIfam" id="TIGR01573">
    <property type="entry name" value="cas2"/>
    <property type="match status" value="1"/>
</dbReference>
<dbReference type="RefSeq" id="WP_144686481.1">
    <property type="nucleotide sequence ID" value="NZ_VLLC01000034.1"/>
</dbReference>
<name>A0A562RBH3_9BACT</name>
<evidence type="ECO:0000256" key="5">
    <source>
        <dbReference type="ARBA" id="ARBA00022759"/>
    </source>
</evidence>
<dbReference type="GO" id="GO:0004521">
    <property type="term" value="F:RNA endonuclease activity"/>
    <property type="evidence" value="ECO:0007669"/>
    <property type="project" value="InterPro"/>
</dbReference>
<evidence type="ECO:0000256" key="6">
    <source>
        <dbReference type="ARBA" id="ARBA00022801"/>
    </source>
</evidence>
<keyword evidence="5 9" id="KW-0255">Endonuclease</keyword>
<comment type="function">
    <text evidence="9">CRISPR (clustered regularly interspaced short palindromic repeat), is an adaptive immune system that provides protection against mobile genetic elements (viruses, transposable elements and conjugative plasmids). CRISPR clusters contain sequences complementary to antecedent mobile elements and target invading nucleic acids. CRISPR clusters are transcribed and processed into CRISPR RNA (crRNA). Functions as a ssRNA-specific endoribonuclease. Involved in the integration of spacer DNA into the CRISPR cassette.</text>
</comment>
<dbReference type="HAMAP" id="MF_01471">
    <property type="entry name" value="Cas2"/>
    <property type="match status" value="1"/>
</dbReference>
<evidence type="ECO:0000256" key="1">
    <source>
        <dbReference type="ARBA" id="ARBA00001946"/>
    </source>
</evidence>
<dbReference type="EMBL" id="VLLC01000034">
    <property type="protein sequence ID" value="TWI65760.1"/>
    <property type="molecule type" value="Genomic_DNA"/>
</dbReference>
<comment type="caution">
    <text evidence="10">The sequence shown here is derived from an EMBL/GenBank/DDBJ whole genome shotgun (WGS) entry which is preliminary data.</text>
</comment>
<dbReference type="SUPFAM" id="SSF143430">
    <property type="entry name" value="TTP0101/SSO1404-like"/>
    <property type="match status" value="1"/>
</dbReference>
<comment type="subunit">
    <text evidence="9">Homodimer, forms a heterotetramer with a Cas1 homodimer.</text>
</comment>
<gene>
    <name evidence="9" type="primary">cas2</name>
    <name evidence="10" type="ORF">LZ24_02992</name>
</gene>
<dbReference type="EC" id="3.1.-.-" evidence="9"/>
<dbReference type="PANTHER" id="PTHR34405:SF3">
    <property type="entry name" value="CRISPR-ASSOCIATED ENDORIBONUCLEASE CAS2 3"/>
    <property type="match status" value="1"/>
</dbReference>
<dbReference type="Gene3D" id="3.30.70.240">
    <property type="match status" value="1"/>
</dbReference>